<keyword evidence="7 9" id="KW-0472">Membrane</keyword>
<name>A0A1W2AH84_9HYPH</name>
<dbReference type="GO" id="GO:0043093">
    <property type="term" value="P:FtsZ-dependent cytokinesis"/>
    <property type="evidence" value="ECO:0007669"/>
    <property type="project" value="UniProtKB-UniRule"/>
</dbReference>
<evidence type="ECO:0000256" key="7">
    <source>
        <dbReference type="ARBA" id="ARBA00023136"/>
    </source>
</evidence>
<feature type="domain" description="PI-PLC Y-box" evidence="10">
    <location>
        <begin position="130"/>
        <end position="163"/>
    </location>
</feature>
<evidence type="ECO:0000256" key="5">
    <source>
        <dbReference type="ARBA" id="ARBA00022692"/>
    </source>
</evidence>
<gene>
    <name evidence="9" type="primary">ftsQ</name>
    <name evidence="12" type="ORF">SAMN06297251_104173</name>
</gene>
<keyword evidence="5 9" id="KW-0812">Transmembrane</keyword>
<dbReference type="InterPro" id="IPR013685">
    <property type="entry name" value="POTRA_FtsQ_type"/>
</dbReference>
<evidence type="ECO:0000256" key="2">
    <source>
        <dbReference type="ARBA" id="ARBA00022475"/>
    </source>
</evidence>
<dbReference type="AlphaFoldDB" id="A0A1W2AH84"/>
<dbReference type="GO" id="GO:0004435">
    <property type="term" value="F:phosphatidylinositol-4,5-bisphosphate phospholipase C activity"/>
    <property type="evidence" value="ECO:0007669"/>
    <property type="project" value="InterPro"/>
</dbReference>
<comment type="similarity">
    <text evidence="9">Belongs to the FtsQ/DivIB family. FtsQ subfamily.</text>
</comment>
<dbReference type="RefSeq" id="WP_084409297.1">
    <property type="nucleotide sequence ID" value="NZ_FWXR01000004.1"/>
</dbReference>
<evidence type="ECO:0000256" key="4">
    <source>
        <dbReference type="ARBA" id="ARBA00022618"/>
    </source>
</evidence>
<keyword evidence="13" id="KW-1185">Reference proteome</keyword>
<evidence type="ECO:0000256" key="1">
    <source>
        <dbReference type="ARBA" id="ARBA00004370"/>
    </source>
</evidence>
<evidence type="ECO:0000256" key="3">
    <source>
        <dbReference type="ARBA" id="ARBA00022519"/>
    </source>
</evidence>
<keyword evidence="2 9" id="KW-1003">Cell membrane</keyword>
<dbReference type="Pfam" id="PF08478">
    <property type="entry name" value="POTRA_1"/>
    <property type="match status" value="1"/>
</dbReference>
<organism evidence="12 13">
    <name type="scientific">Fulvimarina manganoxydans</name>
    <dbReference type="NCBI Taxonomy" id="937218"/>
    <lineage>
        <taxon>Bacteria</taxon>
        <taxon>Pseudomonadati</taxon>
        <taxon>Pseudomonadota</taxon>
        <taxon>Alphaproteobacteria</taxon>
        <taxon>Hyphomicrobiales</taxon>
        <taxon>Aurantimonadaceae</taxon>
        <taxon>Fulvimarina</taxon>
    </lineage>
</organism>
<keyword evidence="3 9" id="KW-0997">Cell inner membrane</keyword>
<reference evidence="12 13" key="1">
    <citation type="submission" date="2017-04" db="EMBL/GenBank/DDBJ databases">
        <authorList>
            <person name="Afonso C.L."/>
            <person name="Miller P.J."/>
            <person name="Scott M.A."/>
            <person name="Spackman E."/>
            <person name="Goraichik I."/>
            <person name="Dimitrov K.M."/>
            <person name="Suarez D.L."/>
            <person name="Swayne D.E."/>
        </authorList>
    </citation>
    <scope>NUCLEOTIDE SEQUENCE [LARGE SCALE GENOMIC DNA]</scope>
    <source>
        <strain evidence="12 13">CGMCC 1.10972</strain>
    </source>
</reference>
<evidence type="ECO:0000313" key="12">
    <source>
        <dbReference type="EMBL" id="SMC60055.1"/>
    </source>
</evidence>
<comment type="subcellular location">
    <subcellularLocation>
        <location evidence="9">Cell inner membrane</location>
        <topology evidence="9">Single-pass type II membrane protein</topology>
    </subcellularLocation>
    <subcellularLocation>
        <location evidence="1">Membrane</location>
    </subcellularLocation>
    <text evidence="9">Localizes to the division septum.</text>
</comment>
<dbReference type="PROSITE" id="PS50008">
    <property type="entry name" value="PIPLC_Y_DOMAIN"/>
    <property type="match status" value="1"/>
</dbReference>
<dbReference type="InterPro" id="IPR034746">
    <property type="entry name" value="POTRA"/>
</dbReference>
<keyword evidence="4 9" id="KW-0132">Cell division</keyword>
<proteinExistence type="inferred from homology"/>
<dbReference type="InterPro" id="IPR001711">
    <property type="entry name" value="PLipase_C_Pinositol-sp_Y"/>
</dbReference>
<dbReference type="InterPro" id="IPR005548">
    <property type="entry name" value="Cell_div_FtsQ/DivIB_C"/>
</dbReference>
<evidence type="ECO:0000259" key="10">
    <source>
        <dbReference type="PROSITE" id="PS50008"/>
    </source>
</evidence>
<dbReference type="InterPro" id="IPR045335">
    <property type="entry name" value="FtsQ_C_sf"/>
</dbReference>
<sequence>MRPLNATSGQDRLRPLLAQARRLSGRIGNLHHRLAGWPLPRFRSLAIVVLGGTGLYGMTLGGHTTGFVDALATPFGFSIDKIEVSGNDETSEIDILQTLWGTGSQSLVSLDPTAARNAIEAMPWVERAAITKYYPDRVRIELMEHRPYAIWQRGGDFVIVDREGREIVPFTPGRFADLPVIVGVGAPREAAHLIDEMEVVPELRARVKAYIRVADRRWDLRLENGVTIRLPESEPVEALAEIERMDREQGLLSRDIASVDMRLDDRIVIKLTPDALARRNAALEEREKMLKRRKKDNPA</sequence>
<keyword evidence="6 9" id="KW-1133">Transmembrane helix</keyword>
<dbReference type="HAMAP" id="MF_00911">
    <property type="entry name" value="FtsQ_subfam"/>
    <property type="match status" value="1"/>
</dbReference>
<dbReference type="GO" id="GO:0005886">
    <property type="term" value="C:plasma membrane"/>
    <property type="evidence" value="ECO:0007669"/>
    <property type="project" value="UniProtKB-SubCell"/>
</dbReference>
<dbReference type="PANTHER" id="PTHR35851">
    <property type="entry name" value="CELL DIVISION PROTEIN FTSQ"/>
    <property type="match status" value="1"/>
</dbReference>
<dbReference type="Pfam" id="PF03799">
    <property type="entry name" value="FtsQ_DivIB_C"/>
    <property type="match status" value="1"/>
</dbReference>
<dbReference type="GO" id="GO:0032153">
    <property type="term" value="C:cell division site"/>
    <property type="evidence" value="ECO:0007669"/>
    <property type="project" value="UniProtKB-UniRule"/>
</dbReference>
<evidence type="ECO:0000256" key="6">
    <source>
        <dbReference type="ARBA" id="ARBA00022989"/>
    </source>
</evidence>
<dbReference type="Proteomes" id="UP000192656">
    <property type="component" value="Unassembled WGS sequence"/>
</dbReference>
<accession>A0A1W2AH84</accession>
<dbReference type="PROSITE" id="PS51779">
    <property type="entry name" value="POTRA"/>
    <property type="match status" value="1"/>
</dbReference>
<dbReference type="Gene3D" id="3.10.20.310">
    <property type="entry name" value="membrane protein fhac"/>
    <property type="match status" value="1"/>
</dbReference>
<dbReference type="GO" id="GO:0035556">
    <property type="term" value="P:intracellular signal transduction"/>
    <property type="evidence" value="ECO:0007669"/>
    <property type="project" value="InterPro"/>
</dbReference>
<dbReference type="InterPro" id="IPR026579">
    <property type="entry name" value="FtsQ"/>
</dbReference>
<evidence type="ECO:0000313" key="13">
    <source>
        <dbReference type="Proteomes" id="UP000192656"/>
    </source>
</evidence>
<evidence type="ECO:0000256" key="9">
    <source>
        <dbReference type="HAMAP-Rule" id="MF_00911"/>
    </source>
</evidence>
<dbReference type="STRING" id="937218.SAMN06297251_104173"/>
<dbReference type="OrthoDB" id="9783091at2"/>
<dbReference type="PANTHER" id="PTHR35851:SF1">
    <property type="entry name" value="CELL DIVISION PROTEIN FTSQ"/>
    <property type="match status" value="1"/>
</dbReference>
<protein>
    <recommendedName>
        <fullName evidence="9">Cell division protein FtsQ</fullName>
    </recommendedName>
</protein>
<feature type="domain" description="POTRA" evidence="11">
    <location>
        <begin position="77"/>
        <end position="145"/>
    </location>
</feature>
<dbReference type="Gene3D" id="3.40.50.11690">
    <property type="entry name" value="Cell division protein FtsQ/DivIB"/>
    <property type="match status" value="1"/>
</dbReference>
<comment type="function">
    <text evidence="9">Essential cell division protein.</text>
</comment>
<dbReference type="GO" id="GO:0006629">
    <property type="term" value="P:lipid metabolic process"/>
    <property type="evidence" value="ECO:0007669"/>
    <property type="project" value="InterPro"/>
</dbReference>
<evidence type="ECO:0000256" key="8">
    <source>
        <dbReference type="ARBA" id="ARBA00023306"/>
    </source>
</evidence>
<dbReference type="GO" id="GO:0090529">
    <property type="term" value="P:cell septum assembly"/>
    <property type="evidence" value="ECO:0007669"/>
    <property type="project" value="InterPro"/>
</dbReference>
<keyword evidence="8 9" id="KW-0131">Cell cycle</keyword>
<evidence type="ECO:0000259" key="11">
    <source>
        <dbReference type="PROSITE" id="PS51779"/>
    </source>
</evidence>
<dbReference type="EMBL" id="FWXR01000004">
    <property type="protein sequence ID" value="SMC60055.1"/>
    <property type="molecule type" value="Genomic_DNA"/>
</dbReference>